<sequence length="123" mass="13612">MGGNGITGYTVLGAFVRCSEAPPQIRDRHIITAAIGIGIDVYAAVENRDRVRPVAFASHSIDGLAQPAVKLQRQPGLPHATFRLQYYKLRFRRLDLARALPALDDLRHLLSAATKSHERTSLR</sequence>
<dbReference type="EMBL" id="FXYE01000001">
    <property type="protein sequence ID" value="SMX35296.1"/>
    <property type="molecule type" value="Genomic_DNA"/>
</dbReference>
<evidence type="ECO:0000313" key="2">
    <source>
        <dbReference type="Proteomes" id="UP000202922"/>
    </source>
</evidence>
<name>A0A238K014_9RHOB</name>
<gene>
    <name evidence="1" type="ORF">COL8621_01748</name>
</gene>
<accession>A0A238K014</accession>
<evidence type="ECO:0000313" key="1">
    <source>
        <dbReference type="EMBL" id="SMX35296.1"/>
    </source>
</evidence>
<keyword evidence="2" id="KW-1185">Reference proteome</keyword>
<proteinExistence type="predicted"/>
<dbReference type="Proteomes" id="UP000202922">
    <property type="component" value="Unassembled WGS sequence"/>
</dbReference>
<organism evidence="1 2">
    <name type="scientific">Actibacterium lipolyticum</name>
    <dbReference type="NCBI Taxonomy" id="1524263"/>
    <lineage>
        <taxon>Bacteria</taxon>
        <taxon>Pseudomonadati</taxon>
        <taxon>Pseudomonadota</taxon>
        <taxon>Alphaproteobacteria</taxon>
        <taxon>Rhodobacterales</taxon>
        <taxon>Roseobacteraceae</taxon>
        <taxon>Actibacterium</taxon>
    </lineage>
</organism>
<reference evidence="2" key="1">
    <citation type="submission" date="2017-05" db="EMBL/GenBank/DDBJ databases">
        <authorList>
            <person name="Rodrigo-Torres L."/>
            <person name="Arahal R. D."/>
            <person name="Lucena T."/>
        </authorList>
    </citation>
    <scope>NUCLEOTIDE SEQUENCE [LARGE SCALE GENOMIC DNA]</scope>
    <source>
        <strain evidence="2">CECT 8621</strain>
    </source>
</reference>
<dbReference type="AlphaFoldDB" id="A0A238K014"/>
<protein>
    <submittedName>
        <fullName evidence="1">Uncharacterized protein</fullName>
    </submittedName>
</protein>